<name>A0AA48HFW4_9ALTE</name>
<dbReference type="KEGG" id="pmaw:MACH26_11670"/>
<dbReference type="Pfam" id="PF07603">
    <property type="entry name" value="Lcl_C"/>
    <property type="match status" value="1"/>
</dbReference>
<proteinExistence type="predicted"/>
<feature type="domain" description="Lcl C-terminal" evidence="1">
    <location>
        <begin position="300"/>
        <end position="448"/>
    </location>
</feature>
<organism evidence="2 3">
    <name type="scientific">Planctobacterium marinum</name>
    <dbReference type="NCBI Taxonomy" id="1631968"/>
    <lineage>
        <taxon>Bacteria</taxon>
        <taxon>Pseudomonadati</taxon>
        <taxon>Pseudomonadota</taxon>
        <taxon>Gammaproteobacteria</taxon>
        <taxon>Alteromonadales</taxon>
        <taxon>Alteromonadaceae</taxon>
        <taxon>Planctobacterium</taxon>
    </lineage>
</organism>
<dbReference type="AlphaFoldDB" id="A0AA48HFW4"/>
<keyword evidence="3" id="KW-1185">Reference proteome</keyword>
<evidence type="ECO:0000259" key="1">
    <source>
        <dbReference type="Pfam" id="PF07603"/>
    </source>
</evidence>
<dbReference type="EMBL" id="AP027272">
    <property type="protein sequence ID" value="BDX05646.1"/>
    <property type="molecule type" value="Genomic_DNA"/>
</dbReference>
<gene>
    <name evidence="2" type="ORF">MACH26_11670</name>
</gene>
<dbReference type="Proteomes" id="UP001333710">
    <property type="component" value="Chromosome"/>
</dbReference>
<dbReference type="InterPro" id="IPR011460">
    <property type="entry name" value="Lcl_C"/>
</dbReference>
<protein>
    <recommendedName>
        <fullName evidence="1">Lcl C-terminal domain-containing protein</fullName>
    </recommendedName>
</protein>
<reference evidence="2" key="1">
    <citation type="submission" date="2023-01" db="EMBL/GenBank/DDBJ databases">
        <title>Complete genome sequence of Planctobacterium marinum strain Dej080120_11.</title>
        <authorList>
            <person name="Ueki S."/>
            <person name="Maruyama F."/>
        </authorList>
    </citation>
    <scope>NUCLEOTIDE SEQUENCE</scope>
    <source>
        <strain evidence="2">Dej080120_11</strain>
    </source>
</reference>
<dbReference type="RefSeq" id="WP_338291631.1">
    <property type="nucleotide sequence ID" value="NZ_AP027272.1"/>
</dbReference>
<sequence length="454" mass="49473">MNRLTKHLTILIASILLFSCSWDGEDPRENRLPRIAAIPLTQINEGEAVTIEIEITDPDNDEFEISWQQISGPTVELAGHNTDTLSFTAPSVTLAQNMVQLEFEVSVSDFDVVPTTATASVEVFATESSPLMSFDSDTIVTYPVKKAILDCEVSDIDGQIDIISITSTQGDSFDFEGCPVHLDLRGFEPGSMPQFIAQVTDDDGLTDEASLTIQLLALPKISDTGISTCIDEVAPGLTNASSGLDCSKEVDDEGDRIPKGQDGHTGLSARRYNLLHDGFQYTKLDAAGNELSDEATTWSCLKDEVSQLVWEVKSNDGGLQDIDNTYAWFPNQTMREAGVEGTESAGVCTLESCNTTAYVSAINAIALCGRSDWDLPSINELNSLVNYGKISPAISSDWFINEGMGQNVWSNTPVIPTDHFSGFIKIAQFQSGNISMYHHSDALKVRLVNRNFTQ</sequence>
<dbReference type="Gene3D" id="2.60.40.10">
    <property type="entry name" value="Immunoglobulins"/>
    <property type="match status" value="1"/>
</dbReference>
<dbReference type="InterPro" id="IPR013783">
    <property type="entry name" value="Ig-like_fold"/>
</dbReference>
<accession>A0AA48HFW4</accession>
<evidence type="ECO:0000313" key="2">
    <source>
        <dbReference type="EMBL" id="BDX05646.1"/>
    </source>
</evidence>
<evidence type="ECO:0000313" key="3">
    <source>
        <dbReference type="Proteomes" id="UP001333710"/>
    </source>
</evidence>
<dbReference type="PROSITE" id="PS51257">
    <property type="entry name" value="PROKAR_LIPOPROTEIN"/>
    <property type="match status" value="1"/>
</dbReference>